<dbReference type="Pfam" id="PF00270">
    <property type="entry name" value="DEAD"/>
    <property type="match status" value="1"/>
</dbReference>
<evidence type="ECO:0000259" key="8">
    <source>
        <dbReference type="PROSITE" id="PS51192"/>
    </source>
</evidence>
<keyword evidence="2" id="KW-0378">Hydrolase</keyword>
<dbReference type="GO" id="GO:0003677">
    <property type="term" value="F:DNA binding"/>
    <property type="evidence" value="ECO:0007669"/>
    <property type="project" value="UniProtKB-KW"/>
</dbReference>
<sequence>LENKNQIVVLPTAAGKSLCFQLPSLILTGVTIVVLPLLSLLKDQLLKCKQVELQAGVIKGGQSPEERRNIFQEIRERALRLIFTTPEAISQPRIRDLFRGIEVAHFVVDEAHCISEWGDTFRPAYLQLQEVFKALGAVTLTAFTATATKSVIGKIREGLFAGLEANLVLGNPDRPNIHYTVLPVLTKSRALEGLINSVEPPLLVFSRSRLGTESMAKIQKRRFPDREIFFYHAGLFSEERNKI</sequence>
<organism evidence="9">
    <name type="scientific">marine sediment metagenome</name>
    <dbReference type="NCBI Taxonomy" id="412755"/>
    <lineage>
        <taxon>unclassified sequences</taxon>
        <taxon>metagenomes</taxon>
        <taxon>ecological metagenomes</taxon>
    </lineage>
</organism>
<proteinExistence type="inferred from homology"/>
<keyword evidence="7" id="KW-1133">Transmembrane helix</keyword>
<dbReference type="Gene3D" id="3.40.50.300">
    <property type="entry name" value="P-loop containing nucleotide triphosphate hydrolases"/>
    <property type="match status" value="1"/>
</dbReference>
<keyword evidence="4" id="KW-0413">Isomerase</keyword>
<feature type="non-terminal residue" evidence="9">
    <location>
        <position position="243"/>
    </location>
</feature>
<feature type="transmembrane region" description="Helical" evidence="7">
    <location>
        <begin position="20"/>
        <end position="41"/>
    </location>
</feature>
<comment type="catalytic activity">
    <reaction evidence="5">
        <text>Couples ATP hydrolysis with the unwinding of duplex DNA by translocating in the 3'-5' direction.</text>
        <dbReference type="EC" id="5.6.2.4"/>
    </reaction>
</comment>
<feature type="domain" description="Helicase ATP-binding" evidence="8">
    <location>
        <begin position="1"/>
        <end position="165"/>
    </location>
</feature>
<dbReference type="GO" id="GO:0043138">
    <property type="term" value="F:3'-5' DNA helicase activity"/>
    <property type="evidence" value="ECO:0007669"/>
    <property type="project" value="UniProtKB-EC"/>
</dbReference>
<dbReference type="EC" id="5.6.2.4" evidence="6"/>
<dbReference type="PANTHER" id="PTHR13710">
    <property type="entry name" value="DNA HELICASE RECQ FAMILY MEMBER"/>
    <property type="match status" value="1"/>
</dbReference>
<evidence type="ECO:0000256" key="5">
    <source>
        <dbReference type="ARBA" id="ARBA00034617"/>
    </source>
</evidence>
<accession>X0X5Y0</accession>
<dbReference type="AlphaFoldDB" id="X0X5Y0"/>
<evidence type="ECO:0000256" key="6">
    <source>
        <dbReference type="ARBA" id="ARBA00034808"/>
    </source>
</evidence>
<dbReference type="GO" id="GO:0006281">
    <property type="term" value="P:DNA repair"/>
    <property type="evidence" value="ECO:0007669"/>
    <property type="project" value="TreeGrafter"/>
</dbReference>
<dbReference type="SUPFAM" id="SSF52540">
    <property type="entry name" value="P-loop containing nucleoside triphosphate hydrolases"/>
    <property type="match status" value="2"/>
</dbReference>
<dbReference type="GO" id="GO:0009378">
    <property type="term" value="F:four-way junction helicase activity"/>
    <property type="evidence" value="ECO:0007669"/>
    <property type="project" value="TreeGrafter"/>
</dbReference>
<dbReference type="GO" id="GO:0030894">
    <property type="term" value="C:replisome"/>
    <property type="evidence" value="ECO:0007669"/>
    <property type="project" value="TreeGrafter"/>
</dbReference>
<gene>
    <name evidence="9" type="ORF">S01H1_71905</name>
</gene>
<keyword evidence="7" id="KW-0472">Membrane</keyword>
<dbReference type="GO" id="GO:0006310">
    <property type="term" value="P:DNA recombination"/>
    <property type="evidence" value="ECO:0007669"/>
    <property type="project" value="TreeGrafter"/>
</dbReference>
<dbReference type="PROSITE" id="PS51192">
    <property type="entry name" value="HELICASE_ATP_BIND_1"/>
    <property type="match status" value="1"/>
</dbReference>
<evidence type="ECO:0000313" key="9">
    <source>
        <dbReference type="EMBL" id="GAG30807.1"/>
    </source>
</evidence>
<dbReference type="GO" id="GO:0005737">
    <property type="term" value="C:cytoplasm"/>
    <property type="evidence" value="ECO:0007669"/>
    <property type="project" value="TreeGrafter"/>
</dbReference>
<keyword evidence="7" id="KW-0812">Transmembrane</keyword>
<reference evidence="9" key="1">
    <citation type="journal article" date="2014" name="Front. Microbiol.">
        <title>High frequency of phylogenetically diverse reductive dehalogenase-homologous genes in deep subseafloor sedimentary metagenomes.</title>
        <authorList>
            <person name="Kawai M."/>
            <person name="Futagami T."/>
            <person name="Toyoda A."/>
            <person name="Takaki Y."/>
            <person name="Nishi S."/>
            <person name="Hori S."/>
            <person name="Arai W."/>
            <person name="Tsubouchi T."/>
            <person name="Morono Y."/>
            <person name="Uchiyama I."/>
            <person name="Ito T."/>
            <person name="Fujiyama A."/>
            <person name="Inagaki F."/>
            <person name="Takami H."/>
        </authorList>
    </citation>
    <scope>NUCLEOTIDE SEQUENCE</scope>
    <source>
        <strain evidence="9">Expedition CK06-06</strain>
    </source>
</reference>
<dbReference type="InterPro" id="IPR002464">
    <property type="entry name" value="DNA/RNA_helicase_DEAH_CS"/>
</dbReference>
<evidence type="ECO:0000256" key="1">
    <source>
        <dbReference type="ARBA" id="ARBA00005446"/>
    </source>
</evidence>
<comment type="caution">
    <text evidence="9">The sequence shown here is derived from an EMBL/GenBank/DDBJ whole genome shotgun (WGS) entry which is preliminary data.</text>
</comment>
<dbReference type="InterPro" id="IPR014001">
    <property type="entry name" value="Helicase_ATP-bd"/>
</dbReference>
<comment type="similarity">
    <text evidence="1">Belongs to the helicase family. RecQ subfamily.</text>
</comment>
<dbReference type="EMBL" id="BARS01047910">
    <property type="protein sequence ID" value="GAG30807.1"/>
    <property type="molecule type" value="Genomic_DNA"/>
</dbReference>
<dbReference type="SMART" id="SM00487">
    <property type="entry name" value="DEXDc"/>
    <property type="match status" value="1"/>
</dbReference>
<dbReference type="PROSITE" id="PS00690">
    <property type="entry name" value="DEAH_ATP_HELICASE"/>
    <property type="match status" value="1"/>
</dbReference>
<dbReference type="InterPro" id="IPR027417">
    <property type="entry name" value="P-loop_NTPase"/>
</dbReference>
<evidence type="ECO:0000256" key="2">
    <source>
        <dbReference type="ARBA" id="ARBA00022801"/>
    </source>
</evidence>
<dbReference type="PANTHER" id="PTHR13710:SF105">
    <property type="entry name" value="ATP-DEPENDENT DNA HELICASE Q1"/>
    <property type="match status" value="1"/>
</dbReference>
<dbReference type="InterPro" id="IPR011545">
    <property type="entry name" value="DEAD/DEAH_box_helicase_dom"/>
</dbReference>
<feature type="non-terminal residue" evidence="9">
    <location>
        <position position="1"/>
    </location>
</feature>
<protein>
    <recommendedName>
        <fullName evidence="6">DNA 3'-5' helicase</fullName>
        <ecNumber evidence="6">5.6.2.4</ecNumber>
    </recommendedName>
</protein>
<dbReference type="GO" id="GO:0043590">
    <property type="term" value="C:bacterial nucleoid"/>
    <property type="evidence" value="ECO:0007669"/>
    <property type="project" value="TreeGrafter"/>
</dbReference>
<evidence type="ECO:0000256" key="3">
    <source>
        <dbReference type="ARBA" id="ARBA00023125"/>
    </source>
</evidence>
<keyword evidence="3" id="KW-0238">DNA-binding</keyword>
<evidence type="ECO:0000256" key="4">
    <source>
        <dbReference type="ARBA" id="ARBA00023235"/>
    </source>
</evidence>
<dbReference type="GO" id="GO:0005524">
    <property type="term" value="F:ATP binding"/>
    <property type="evidence" value="ECO:0007669"/>
    <property type="project" value="InterPro"/>
</dbReference>
<dbReference type="GO" id="GO:0016787">
    <property type="term" value="F:hydrolase activity"/>
    <property type="evidence" value="ECO:0007669"/>
    <property type="project" value="UniProtKB-KW"/>
</dbReference>
<name>X0X5Y0_9ZZZZ</name>
<evidence type="ECO:0000256" key="7">
    <source>
        <dbReference type="SAM" id="Phobius"/>
    </source>
</evidence>